<sequence length="203" mass="22698">MTRSGETDEDDHLLARIAAGDRAALARLIDRHGRGLRIFAARFLGGNADAEDVVQDVFVAVWKHAHRFDPLRARATTWLYRIAANRCIDMRRRRNLRAFLGLEDVQESLADDRPDAEAHVSARAEISAVRQGLLLLPARQRMALLLRVVADFDVPSIAEVMGTSRGSVEQLLVRARRSLRGHIEKPQNDTMPTGGPHRDTGRV</sequence>
<evidence type="ECO:0000256" key="6">
    <source>
        <dbReference type="RuleBase" id="RU000716"/>
    </source>
</evidence>
<dbReference type="CDD" id="cd06171">
    <property type="entry name" value="Sigma70_r4"/>
    <property type="match status" value="1"/>
</dbReference>
<evidence type="ECO:0000256" key="1">
    <source>
        <dbReference type="ARBA" id="ARBA00010641"/>
    </source>
</evidence>
<reference evidence="10" key="1">
    <citation type="submission" date="2022-08" db="EMBL/GenBank/DDBJ databases">
        <title>Chelativorans sichuanense sp. nov., a paraffin oil-degrading bacterium isolated from a mixture of oil-based drill cuttings and paddy soil.</title>
        <authorList>
            <person name="Yu J."/>
            <person name="Liu H."/>
            <person name="Chen Q."/>
        </authorList>
    </citation>
    <scope>NUCLEOTIDE SEQUENCE</scope>
    <source>
        <strain evidence="10">SCAU 2101</strain>
    </source>
</reference>
<evidence type="ECO:0000256" key="4">
    <source>
        <dbReference type="ARBA" id="ARBA00023125"/>
    </source>
</evidence>
<dbReference type="GO" id="GO:0006352">
    <property type="term" value="P:DNA-templated transcription initiation"/>
    <property type="evidence" value="ECO:0007669"/>
    <property type="project" value="InterPro"/>
</dbReference>
<dbReference type="InterPro" id="IPR036388">
    <property type="entry name" value="WH-like_DNA-bd_sf"/>
</dbReference>
<dbReference type="SUPFAM" id="SSF88659">
    <property type="entry name" value="Sigma3 and sigma4 domains of RNA polymerase sigma factors"/>
    <property type="match status" value="1"/>
</dbReference>
<dbReference type="GO" id="GO:0016987">
    <property type="term" value="F:sigma factor activity"/>
    <property type="evidence" value="ECO:0007669"/>
    <property type="project" value="UniProtKB-KW"/>
</dbReference>
<dbReference type="PROSITE" id="PS01063">
    <property type="entry name" value="SIGMA70_ECF"/>
    <property type="match status" value="1"/>
</dbReference>
<organism evidence="10 11">
    <name type="scientific">Chelativorans petroleitrophicus</name>
    <dbReference type="NCBI Taxonomy" id="2975484"/>
    <lineage>
        <taxon>Bacteria</taxon>
        <taxon>Pseudomonadati</taxon>
        <taxon>Pseudomonadota</taxon>
        <taxon>Alphaproteobacteria</taxon>
        <taxon>Hyphomicrobiales</taxon>
        <taxon>Phyllobacteriaceae</taxon>
        <taxon>Chelativorans</taxon>
    </lineage>
</organism>
<name>A0A9X3BAL0_9HYPH</name>
<gene>
    <name evidence="10" type="ORF">NYR54_18210</name>
</gene>
<accession>A0A9X3BAL0</accession>
<dbReference type="EMBL" id="JAODNV010000029">
    <property type="protein sequence ID" value="MCT8992196.1"/>
    <property type="molecule type" value="Genomic_DNA"/>
</dbReference>
<dbReference type="Gene3D" id="1.10.10.10">
    <property type="entry name" value="Winged helix-like DNA-binding domain superfamily/Winged helix DNA-binding domain"/>
    <property type="match status" value="1"/>
</dbReference>
<feature type="domain" description="RNA polymerase sigma factor 70 region 4 type 2" evidence="9">
    <location>
        <begin position="129"/>
        <end position="179"/>
    </location>
</feature>
<dbReference type="InterPro" id="IPR000838">
    <property type="entry name" value="RNA_pol_sigma70_ECF_CS"/>
</dbReference>
<comment type="caution">
    <text evidence="10">The sequence shown here is derived from an EMBL/GenBank/DDBJ whole genome shotgun (WGS) entry which is preliminary data.</text>
</comment>
<evidence type="ECO:0000256" key="7">
    <source>
        <dbReference type="SAM" id="MobiDB-lite"/>
    </source>
</evidence>
<dbReference type="Gene3D" id="1.10.1740.10">
    <property type="match status" value="1"/>
</dbReference>
<dbReference type="InterPro" id="IPR013325">
    <property type="entry name" value="RNA_pol_sigma_r2"/>
</dbReference>
<dbReference type="InterPro" id="IPR013324">
    <property type="entry name" value="RNA_pol_sigma_r3/r4-like"/>
</dbReference>
<dbReference type="InterPro" id="IPR039425">
    <property type="entry name" value="RNA_pol_sigma-70-like"/>
</dbReference>
<keyword evidence="4 6" id="KW-0238">DNA-binding</keyword>
<dbReference type="PANTHER" id="PTHR43133:SF8">
    <property type="entry name" value="RNA POLYMERASE SIGMA FACTOR HI_1459-RELATED"/>
    <property type="match status" value="1"/>
</dbReference>
<keyword evidence="2 6" id="KW-0805">Transcription regulation</keyword>
<evidence type="ECO:0000256" key="3">
    <source>
        <dbReference type="ARBA" id="ARBA00023082"/>
    </source>
</evidence>
<dbReference type="SUPFAM" id="SSF88946">
    <property type="entry name" value="Sigma2 domain of RNA polymerase sigma factors"/>
    <property type="match status" value="1"/>
</dbReference>
<evidence type="ECO:0000259" key="9">
    <source>
        <dbReference type="Pfam" id="PF08281"/>
    </source>
</evidence>
<evidence type="ECO:0000256" key="5">
    <source>
        <dbReference type="ARBA" id="ARBA00023163"/>
    </source>
</evidence>
<dbReference type="InterPro" id="IPR014284">
    <property type="entry name" value="RNA_pol_sigma-70_dom"/>
</dbReference>
<feature type="region of interest" description="Disordered" evidence="7">
    <location>
        <begin position="180"/>
        <end position="203"/>
    </location>
</feature>
<evidence type="ECO:0000313" key="11">
    <source>
        <dbReference type="Proteomes" id="UP001149009"/>
    </source>
</evidence>
<dbReference type="GO" id="GO:0003677">
    <property type="term" value="F:DNA binding"/>
    <property type="evidence" value="ECO:0007669"/>
    <property type="project" value="UniProtKB-KW"/>
</dbReference>
<dbReference type="Pfam" id="PF08281">
    <property type="entry name" value="Sigma70_r4_2"/>
    <property type="match status" value="1"/>
</dbReference>
<dbReference type="PANTHER" id="PTHR43133">
    <property type="entry name" value="RNA POLYMERASE ECF-TYPE SIGMA FACTO"/>
    <property type="match status" value="1"/>
</dbReference>
<feature type="domain" description="RNA polymerase sigma-70 region 2" evidence="8">
    <location>
        <begin position="28"/>
        <end position="95"/>
    </location>
</feature>
<dbReference type="NCBIfam" id="TIGR02937">
    <property type="entry name" value="sigma70-ECF"/>
    <property type="match status" value="1"/>
</dbReference>
<evidence type="ECO:0000256" key="2">
    <source>
        <dbReference type="ARBA" id="ARBA00023015"/>
    </source>
</evidence>
<evidence type="ECO:0000259" key="8">
    <source>
        <dbReference type="Pfam" id="PF04542"/>
    </source>
</evidence>
<dbReference type="InterPro" id="IPR007627">
    <property type="entry name" value="RNA_pol_sigma70_r2"/>
</dbReference>
<dbReference type="AlphaFoldDB" id="A0A9X3BAL0"/>
<dbReference type="InterPro" id="IPR013249">
    <property type="entry name" value="RNA_pol_sigma70_r4_t2"/>
</dbReference>
<dbReference type="Pfam" id="PF04542">
    <property type="entry name" value="Sigma70_r2"/>
    <property type="match status" value="1"/>
</dbReference>
<protein>
    <recommendedName>
        <fullName evidence="6">RNA polymerase sigma factor</fullName>
    </recommendedName>
</protein>
<evidence type="ECO:0000313" key="10">
    <source>
        <dbReference type="EMBL" id="MCT8992196.1"/>
    </source>
</evidence>
<keyword evidence="5 6" id="KW-0804">Transcription</keyword>
<keyword evidence="11" id="KW-1185">Reference proteome</keyword>
<keyword evidence="3 6" id="KW-0731">Sigma factor</keyword>
<dbReference type="Proteomes" id="UP001149009">
    <property type="component" value="Unassembled WGS sequence"/>
</dbReference>
<comment type="similarity">
    <text evidence="1 6">Belongs to the sigma-70 factor family. ECF subfamily.</text>
</comment>
<proteinExistence type="inferred from homology"/>